<dbReference type="PANTHER" id="PTHR45947">
    <property type="entry name" value="SULFOQUINOVOSYL TRANSFERASE SQD2"/>
    <property type="match status" value="1"/>
</dbReference>
<feature type="domain" description="Glycosyl transferase family 1" evidence="1">
    <location>
        <begin position="160"/>
        <end position="322"/>
    </location>
</feature>
<accession>A0AA37V942</accession>
<dbReference type="Proteomes" id="UP001161325">
    <property type="component" value="Unassembled WGS sequence"/>
</dbReference>
<keyword evidence="4" id="KW-1185">Reference proteome</keyword>
<evidence type="ECO:0000313" key="4">
    <source>
        <dbReference type="Proteomes" id="UP001161325"/>
    </source>
</evidence>
<dbReference type="InterPro" id="IPR050194">
    <property type="entry name" value="Glycosyltransferase_grp1"/>
</dbReference>
<dbReference type="Pfam" id="PF13579">
    <property type="entry name" value="Glyco_trans_4_4"/>
    <property type="match status" value="1"/>
</dbReference>
<dbReference type="CDD" id="cd03811">
    <property type="entry name" value="GT4_GT28_WabH-like"/>
    <property type="match status" value="1"/>
</dbReference>
<organism evidence="3 4">
    <name type="scientific">Roseisolibacter agri</name>
    <dbReference type="NCBI Taxonomy" id="2014610"/>
    <lineage>
        <taxon>Bacteria</taxon>
        <taxon>Pseudomonadati</taxon>
        <taxon>Gemmatimonadota</taxon>
        <taxon>Gemmatimonadia</taxon>
        <taxon>Gemmatimonadales</taxon>
        <taxon>Gemmatimonadaceae</taxon>
        <taxon>Roseisolibacter</taxon>
    </lineage>
</organism>
<dbReference type="Gene3D" id="3.40.50.2000">
    <property type="entry name" value="Glycogen Phosphorylase B"/>
    <property type="match status" value="2"/>
</dbReference>
<proteinExistence type="predicted"/>
<dbReference type="Pfam" id="PF00534">
    <property type="entry name" value="Glycos_transf_1"/>
    <property type="match status" value="1"/>
</dbReference>
<evidence type="ECO:0000313" key="3">
    <source>
        <dbReference type="EMBL" id="GLC28481.1"/>
    </source>
</evidence>
<feature type="domain" description="Glycosyltransferase subfamily 4-like N-terminal" evidence="2">
    <location>
        <begin position="1"/>
        <end position="143"/>
    </location>
</feature>
<dbReference type="InterPro" id="IPR028098">
    <property type="entry name" value="Glyco_trans_4-like_N"/>
</dbReference>
<protein>
    <submittedName>
        <fullName evidence="3">Glycosyl transferase</fullName>
    </submittedName>
</protein>
<keyword evidence="3" id="KW-0808">Transferase</keyword>
<sequence length="358" mass="38142">MAELLAAAGHQLELFTLRAQGAMGARYAAAGIPVHEVPVRSLVGLDTARAIRRFAARLRTGRFDVLHSHDLYTNVVAVCAARLARIPAIVASKRWTEWRLAHRMLNRGVFRLADCVVANSARVGTTLRAHDRVPAGRVAVVTNFVEDAAFARWTPDERLAQRRALGLADDAPVVGIVARLRAEKDHALLLDAIALVRARVPAVRLVLVGDGDEHEALEARADALGIRDAVVFAGHRPNRPNPHQLFDVSVLCSKHEGFPNTVVEAMAAARPVVATAVGGVPDALVASETGLLVPPGDARALADAIAALLADPARAEQMGAAGVARAREVFHATAVVPQLTRLYDGLLARARRGPSRAA</sequence>
<name>A0AA37V942_9BACT</name>
<comment type="caution">
    <text evidence="3">The sequence shown here is derived from an EMBL/GenBank/DDBJ whole genome shotgun (WGS) entry which is preliminary data.</text>
</comment>
<dbReference type="AlphaFoldDB" id="A0AA37V942"/>
<gene>
    <name evidence="3" type="ORF">rosag_49940</name>
</gene>
<dbReference type="GO" id="GO:0016758">
    <property type="term" value="F:hexosyltransferase activity"/>
    <property type="evidence" value="ECO:0007669"/>
    <property type="project" value="TreeGrafter"/>
</dbReference>
<dbReference type="EMBL" id="BRXS01000010">
    <property type="protein sequence ID" value="GLC28481.1"/>
    <property type="molecule type" value="Genomic_DNA"/>
</dbReference>
<reference evidence="3" key="1">
    <citation type="submission" date="2022-08" db="EMBL/GenBank/DDBJ databases">
        <title>Draft genome sequencing of Roseisolibacter agri AW1220.</title>
        <authorList>
            <person name="Tobiishi Y."/>
            <person name="Tonouchi A."/>
        </authorList>
    </citation>
    <scope>NUCLEOTIDE SEQUENCE</scope>
    <source>
        <strain evidence="3">AW1220</strain>
    </source>
</reference>
<dbReference type="PANTHER" id="PTHR45947:SF3">
    <property type="entry name" value="SULFOQUINOVOSYL TRANSFERASE SQD2"/>
    <property type="match status" value="1"/>
</dbReference>
<evidence type="ECO:0000259" key="2">
    <source>
        <dbReference type="Pfam" id="PF13579"/>
    </source>
</evidence>
<dbReference type="SUPFAM" id="SSF53756">
    <property type="entry name" value="UDP-Glycosyltransferase/glycogen phosphorylase"/>
    <property type="match status" value="1"/>
</dbReference>
<evidence type="ECO:0000259" key="1">
    <source>
        <dbReference type="Pfam" id="PF00534"/>
    </source>
</evidence>
<dbReference type="InterPro" id="IPR001296">
    <property type="entry name" value="Glyco_trans_1"/>
</dbReference>